<dbReference type="InterPro" id="IPR005119">
    <property type="entry name" value="LysR_subst-bd"/>
</dbReference>
<feature type="region of interest" description="Disordered" evidence="5">
    <location>
        <begin position="322"/>
        <end position="342"/>
    </location>
</feature>
<sequence>MIGGAHQCLPDPFINALAWNTMQPIRFDLGDLQAMVAVVEQGGFRAAAEALSLSQPALSRRIDKLEQALNVRLFERTTRRVTLTVVGREFVGKARALLAEVESSLMGIGDAAATRSGEVTVACVPSAAHYFLPAVIARFHAQFPNVRVKMVDEGANVVLHSVASGEADFGLNFIGTQEADLLFEPLLRDPFVLACRHDHPLARRRSVKWAELGAHTLIALAKSSGNRLMLDLALAELPLRPAAFYEVRHVSSVLALVEAGLGVAAVPRLALPGGERATLVAVPLRDPAVSRTLGILRRRGRTLPAHAQALYDMVGQAAAQRGRSAATSAHGRGGSAGIGIDA</sequence>
<dbReference type="GO" id="GO:0005829">
    <property type="term" value="C:cytosol"/>
    <property type="evidence" value="ECO:0007669"/>
    <property type="project" value="TreeGrafter"/>
</dbReference>
<dbReference type="Pfam" id="PF00126">
    <property type="entry name" value="HTH_1"/>
    <property type="match status" value="1"/>
</dbReference>
<keyword evidence="3" id="KW-0238">DNA-binding</keyword>
<dbReference type="CDD" id="cd08440">
    <property type="entry name" value="PBP2_LTTR_like_4"/>
    <property type="match status" value="1"/>
</dbReference>
<dbReference type="GO" id="GO:0003700">
    <property type="term" value="F:DNA-binding transcription factor activity"/>
    <property type="evidence" value="ECO:0007669"/>
    <property type="project" value="InterPro"/>
</dbReference>
<evidence type="ECO:0000256" key="1">
    <source>
        <dbReference type="ARBA" id="ARBA00009437"/>
    </source>
</evidence>
<dbReference type="PANTHER" id="PTHR30419">
    <property type="entry name" value="HTH-TYPE TRANSCRIPTIONAL REGULATOR YBHD"/>
    <property type="match status" value="1"/>
</dbReference>
<dbReference type="Gene3D" id="1.10.10.10">
    <property type="entry name" value="Winged helix-like DNA-binding domain superfamily/Winged helix DNA-binding domain"/>
    <property type="match status" value="1"/>
</dbReference>
<proteinExistence type="inferred from homology"/>
<dbReference type="InterPro" id="IPR000847">
    <property type="entry name" value="LysR_HTH_N"/>
</dbReference>
<dbReference type="STRING" id="68895.RR42_s1627"/>
<reference evidence="7 8" key="1">
    <citation type="journal article" date="2015" name="Genome Announc.">
        <title>Complete Genome Sequence of Cupriavidus basilensis 4G11, Isolated from the Oak Ridge Field Research Center Site.</title>
        <authorList>
            <person name="Ray J."/>
            <person name="Waters R.J."/>
            <person name="Skerker J.M."/>
            <person name="Kuehl J.V."/>
            <person name="Price M.N."/>
            <person name="Huang J."/>
            <person name="Chakraborty R."/>
            <person name="Arkin A.P."/>
            <person name="Deutschbauer A."/>
        </authorList>
    </citation>
    <scope>NUCLEOTIDE SEQUENCE [LARGE SCALE GENOMIC DNA]</scope>
    <source>
        <strain evidence="7">4G11</strain>
    </source>
</reference>
<evidence type="ECO:0000313" key="7">
    <source>
        <dbReference type="EMBL" id="AJG23215.1"/>
    </source>
</evidence>
<evidence type="ECO:0000256" key="5">
    <source>
        <dbReference type="SAM" id="MobiDB-lite"/>
    </source>
</evidence>
<dbReference type="SUPFAM" id="SSF46785">
    <property type="entry name" value="Winged helix' DNA-binding domain"/>
    <property type="match status" value="1"/>
</dbReference>
<evidence type="ECO:0000256" key="4">
    <source>
        <dbReference type="ARBA" id="ARBA00023163"/>
    </source>
</evidence>
<dbReference type="PANTHER" id="PTHR30419:SF8">
    <property type="entry name" value="NITROGEN ASSIMILATION TRANSCRIPTIONAL ACTIVATOR-RELATED"/>
    <property type="match status" value="1"/>
</dbReference>
<dbReference type="Proteomes" id="UP000031843">
    <property type="component" value="Chromosome secondary"/>
</dbReference>
<protein>
    <submittedName>
        <fullName evidence="7">LysR family transcriptional regulator YbhD</fullName>
    </submittedName>
</protein>
<evidence type="ECO:0000256" key="2">
    <source>
        <dbReference type="ARBA" id="ARBA00023015"/>
    </source>
</evidence>
<evidence type="ECO:0000313" key="8">
    <source>
        <dbReference type="Proteomes" id="UP000031843"/>
    </source>
</evidence>
<dbReference type="EMBL" id="CP010537">
    <property type="protein sequence ID" value="AJG23215.1"/>
    <property type="molecule type" value="Genomic_DNA"/>
</dbReference>
<keyword evidence="4" id="KW-0804">Transcription</keyword>
<gene>
    <name evidence="7" type="ORF">RR42_s1627</name>
</gene>
<dbReference type="InterPro" id="IPR050950">
    <property type="entry name" value="HTH-type_LysR_regulators"/>
</dbReference>
<evidence type="ECO:0000259" key="6">
    <source>
        <dbReference type="PROSITE" id="PS50931"/>
    </source>
</evidence>
<dbReference type="Pfam" id="PF03466">
    <property type="entry name" value="LysR_substrate"/>
    <property type="match status" value="1"/>
</dbReference>
<dbReference type="FunFam" id="1.10.10.10:FF:000001">
    <property type="entry name" value="LysR family transcriptional regulator"/>
    <property type="match status" value="1"/>
</dbReference>
<name>A0A0C4YKZ0_9BURK</name>
<dbReference type="KEGG" id="cbw:RR42_s1627"/>
<feature type="domain" description="HTH lysR-type" evidence="6">
    <location>
        <begin position="27"/>
        <end position="84"/>
    </location>
</feature>
<dbReference type="SUPFAM" id="SSF53850">
    <property type="entry name" value="Periplasmic binding protein-like II"/>
    <property type="match status" value="1"/>
</dbReference>
<accession>A0A0C4YKZ0</accession>
<keyword evidence="2" id="KW-0805">Transcription regulation</keyword>
<evidence type="ECO:0000256" key="3">
    <source>
        <dbReference type="ARBA" id="ARBA00023125"/>
    </source>
</evidence>
<dbReference type="InterPro" id="IPR036390">
    <property type="entry name" value="WH_DNA-bd_sf"/>
</dbReference>
<comment type="similarity">
    <text evidence="1">Belongs to the LysR transcriptional regulatory family.</text>
</comment>
<dbReference type="Gene3D" id="3.40.190.290">
    <property type="match status" value="1"/>
</dbReference>
<dbReference type="GO" id="GO:0003677">
    <property type="term" value="F:DNA binding"/>
    <property type="evidence" value="ECO:0007669"/>
    <property type="project" value="UniProtKB-KW"/>
</dbReference>
<dbReference type="AlphaFoldDB" id="A0A0C4YKZ0"/>
<dbReference type="PROSITE" id="PS50931">
    <property type="entry name" value="HTH_LYSR"/>
    <property type="match status" value="1"/>
</dbReference>
<feature type="compositionally biased region" description="Gly residues" evidence="5">
    <location>
        <begin position="331"/>
        <end position="342"/>
    </location>
</feature>
<keyword evidence="8" id="KW-1185">Reference proteome</keyword>
<organism evidence="7 8">
    <name type="scientific">Cupriavidus basilensis</name>
    <dbReference type="NCBI Taxonomy" id="68895"/>
    <lineage>
        <taxon>Bacteria</taxon>
        <taxon>Pseudomonadati</taxon>
        <taxon>Pseudomonadota</taxon>
        <taxon>Betaproteobacteria</taxon>
        <taxon>Burkholderiales</taxon>
        <taxon>Burkholderiaceae</taxon>
        <taxon>Cupriavidus</taxon>
    </lineage>
</organism>
<dbReference type="PRINTS" id="PR00039">
    <property type="entry name" value="HTHLYSR"/>
</dbReference>
<dbReference type="InterPro" id="IPR036388">
    <property type="entry name" value="WH-like_DNA-bd_sf"/>
</dbReference>